<dbReference type="Proteomes" id="UP000652013">
    <property type="component" value="Unassembled WGS sequence"/>
</dbReference>
<dbReference type="PROSITE" id="PS51819">
    <property type="entry name" value="VOC"/>
    <property type="match status" value="2"/>
</dbReference>
<keyword evidence="3" id="KW-1185">Reference proteome</keyword>
<sequence length="257" mass="26890">MLRVMAHPEAGFPTWVDLGTSDLTAATAFYTGLFGWTANVSPDEQYGGYTIFTLDGAPVAGAGPLFAAGQPVTWSSYFADPDADATADRVEAAGGKVLVAPFDVGDQGRMAAFLDPAGAPFSVWQAGTMPGAELFDAPGALTWTELLTRDVDGSVAFYGAVFGWEPEHSVMSYGPYTVWRLGGRPVAAMKPMLGPDWPTDLPAHWLSYFQVADCDAAVATATGLGGSVATPATDFEFGRFAGLRDPQGSLFAVLQGG</sequence>
<name>A0A8J3Y933_9ACTN</name>
<reference evidence="2" key="1">
    <citation type="submission" date="2021-01" db="EMBL/GenBank/DDBJ databases">
        <title>Whole genome shotgun sequence of Spirilliplanes yamanashiensis NBRC 15828.</title>
        <authorList>
            <person name="Komaki H."/>
            <person name="Tamura T."/>
        </authorList>
    </citation>
    <scope>NUCLEOTIDE SEQUENCE</scope>
    <source>
        <strain evidence="2">NBRC 15828</strain>
    </source>
</reference>
<proteinExistence type="predicted"/>
<dbReference type="SUPFAM" id="SSF54593">
    <property type="entry name" value="Glyoxalase/Bleomycin resistance protein/Dihydroxybiphenyl dioxygenase"/>
    <property type="match status" value="2"/>
</dbReference>
<accession>A0A8J3Y933</accession>
<dbReference type="InterPro" id="IPR037523">
    <property type="entry name" value="VOC_core"/>
</dbReference>
<dbReference type="PANTHER" id="PTHR33993">
    <property type="entry name" value="GLYOXALASE-RELATED"/>
    <property type="match status" value="1"/>
</dbReference>
<dbReference type="Gene3D" id="3.10.180.10">
    <property type="entry name" value="2,3-Dihydroxybiphenyl 1,2-Dioxygenase, domain 1"/>
    <property type="match status" value="2"/>
</dbReference>
<evidence type="ECO:0000259" key="1">
    <source>
        <dbReference type="PROSITE" id="PS51819"/>
    </source>
</evidence>
<dbReference type="CDD" id="cd07247">
    <property type="entry name" value="SgaA_N_like"/>
    <property type="match status" value="2"/>
</dbReference>
<dbReference type="InterPro" id="IPR004360">
    <property type="entry name" value="Glyas_Fos-R_dOase_dom"/>
</dbReference>
<dbReference type="InterPro" id="IPR052164">
    <property type="entry name" value="Anthracycline_SecMetBiosynth"/>
</dbReference>
<evidence type="ECO:0000313" key="2">
    <source>
        <dbReference type="EMBL" id="GIJ03594.1"/>
    </source>
</evidence>
<organism evidence="2 3">
    <name type="scientific">Spirilliplanes yamanashiensis</name>
    <dbReference type="NCBI Taxonomy" id="42233"/>
    <lineage>
        <taxon>Bacteria</taxon>
        <taxon>Bacillati</taxon>
        <taxon>Actinomycetota</taxon>
        <taxon>Actinomycetes</taxon>
        <taxon>Micromonosporales</taxon>
        <taxon>Micromonosporaceae</taxon>
        <taxon>Spirilliplanes</taxon>
    </lineage>
</organism>
<gene>
    <name evidence="2" type="ORF">Sya03_29460</name>
</gene>
<feature type="domain" description="VOC" evidence="1">
    <location>
        <begin position="12"/>
        <end position="126"/>
    </location>
</feature>
<dbReference type="InterPro" id="IPR029068">
    <property type="entry name" value="Glyas_Bleomycin-R_OHBP_Dase"/>
</dbReference>
<dbReference type="EMBL" id="BOOY01000022">
    <property type="protein sequence ID" value="GIJ03594.1"/>
    <property type="molecule type" value="Genomic_DNA"/>
</dbReference>
<dbReference type="PANTHER" id="PTHR33993:SF14">
    <property type="entry name" value="GB|AAF24581.1"/>
    <property type="match status" value="1"/>
</dbReference>
<comment type="caution">
    <text evidence="2">The sequence shown here is derived from an EMBL/GenBank/DDBJ whole genome shotgun (WGS) entry which is preliminary data.</text>
</comment>
<evidence type="ECO:0000313" key="3">
    <source>
        <dbReference type="Proteomes" id="UP000652013"/>
    </source>
</evidence>
<dbReference type="Pfam" id="PF00903">
    <property type="entry name" value="Glyoxalase"/>
    <property type="match status" value="2"/>
</dbReference>
<protein>
    <submittedName>
        <fullName evidence="2">Hydroxylase</fullName>
    </submittedName>
</protein>
<feature type="domain" description="VOC" evidence="1">
    <location>
        <begin position="140"/>
        <end position="256"/>
    </location>
</feature>
<dbReference type="AlphaFoldDB" id="A0A8J3Y933"/>